<evidence type="ECO:0000313" key="2">
    <source>
        <dbReference type="EMBL" id="COY61985.1"/>
    </source>
</evidence>
<organism evidence="2 3">
    <name type="scientific">Mycobacterium tuberculosis</name>
    <dbReference type="NCBI Taxonomy" id="1773"/>
    <lineage>
        <taxon>Bacteria</taxon>
        <taxon>Bacillati</taxon>
        <taxon>Actinomycetota</taxon>
        <taxon>Actinomycetes</taxon>
        <taxon>Mycobacteriales</taxon>
        <taxon>Mycobacteriaceae</taxon>
        <taxon>Mycobacterium</taxon>
        <taxon>Mycobacterium tuberculosis complex</taxon>
    </lineage>
</organism>
<evidence type="ECO:0000313" key="3">
    <source>
        <dbReference type="Proteomes" id="UP000039021"/>
    </source>
</evidence>
<accession>A0A916PBV7</accession>
<gene>
    <name evidence="2" type="ORF">ERS007739_02886</name>
</gene>
<dbReference type="EMBL" id="CSBK01001394">
    <property type="protein sequence ID" value="COY61985.1"/>
    <property type="molecule type" value="Genomic_DNA"/>
</dbReference>
<reference evidence="3" key="1">
    <citation type="submission" date="2015-03" db="EMBL/GenBank/DDBJ databases">
        <authorList>
            <consortium name="Pathogen Informatics"/>
        </authorList>
    </citation>
    <scope>NUCLEOTIDE SEQUENCE [LARGE SCALE GENOMIC DNA]</scope>
    <source>
        <strain evidence="3">N09902308</strain>
    </source>
</reference>
<dbReference type="AlphaFoldDB" id="A0A916PBV7"/>
<feature type="compositionally biased region" description="Polar residues" evidence="1">
    <location>
        <begin position="24"/>
        <end position="36"/>
    </location>
</feature>
<protein>
    <submittedName>
        <fullName evidence="2">Uncharacterized protein</fullName>
    </submittedName>
</protein>
<sequence>MISRPPANRSMVRGNANRKAATALSASPTGITSRSANGVPGRGLRKFSGTSSGPSSASSAANSARCCSVSPMPRMPPQQTSMPASRTIDSVCQRSSQVWVVTTLAKNERAVSRLWL</sequence>
<name>A0A916PBV7_MYCTX</name>
<feature type="region of interest" description="Disordered" evidence="1">
    <location>
        <begin position="1"/>
        <end position="89"/>
    </location>
</feature>
<feature type="compositionally biased region" description="Polar residues" evidence="1">
    <location>
        <begin position="77"/>
        <end position="89"/>
    </location>
</feature>
<comment type="caution">
    <text evidence="2">The sequence shown here is derived from an EMBL/GenBank/DDBJ whole genome shotgun (WGS) entry which is preliminary data.</text>
</comment>
<proteinExistence type="predicted"/>
<feature type="compositionally biased region" description="Low complexity" evidence="1">
    <location>
        <begin position="48"/>
        <end position="70"/>
    </location>
</feature>
<dbReference type="Proteomes" id="UP000039021">
    <property type="component" value="Unassembled WGS sequence"/>
</dbReference>
<evidence type="ECO:0000256" key="1">
    <source>
        <dbReference type="SAM" id="MobiDB-lite"/>
    </source>
</evidence>